<dbReference type="Pfam" id="PF13375">
    <property type="entry name" value="RnfC_N"/>
    <property type="match status" value="1"/>
</dbReference>
<feature type="binding site" evidence="8">
    <location>
        <position position="424"/>
    </location>
    <ligand>
        <name>[4Fe-4S] cluster</name>
        <dbReference type="ChEBI" id="CHEBI:49883"/>
        <label>2</label>
    </ligand>
</feature>
<protein>
    <recommendedName>
        <fullName evidence="8">Ion-translocating oxidoreductase complex subunit C</fullName>
        <ecNumber evidence="8">7.-.-.-</ecNumber>
    </recommendedName>
    <alternativeName>
        <fullName evidence="8">Rnf electron transport complex subunit C</fullName>
    </alternativeName>
</protein>
<keyword evidence="4 8" id="KW-0677">Repeat</keyword>
<dbReference type="NCBIfam" id="TIGR01945">
    <property type="entry name" value="rnfC"/>
    <property type="match status" value="1"/>
</dbReference>
<feature type="domain" description="4Fe-4S ferredoxin-type" evidence="9">
    <location>
        <begin position="409"/>
        <end position="438"/>
    </location>
</feature>
<dbReference type="EMBL" id="SLXA01000009">
    <property type="protein sequence ID" value="TCO84160.1"/>
    <property type="molecule type" value="Genomic_DNA"/>
</dbReference>
<dbReference type="SUPFAM" id="SSF46548">
    <property type="entry name" value="alpha-helical ferredoxin"/>
    <property type="match status" value="1"/>
</dbReference>
<keyword evidence="8" id="KW-1003">Cell membrane</keyword>
<dbReference type="RefSeq" id="WP_132092342.1">
    <property type="nucleotide sequence ID" value="NZ_JANKAQ010000010.1"/>
</dbReference>
<evidence type="ECO:0000256" key="7">
    <source>
        <dbReference type="ARBA" id="ARBA00023014"/>
    </source>
</evidence>
<dbReference type="Proteomes" id="UP000295711">
    <property type="component" value="Unassembled WGS sequence"/>
</dbReference>
<dbReference type="Pfam" id="PF01512">
    <property type="entry name" value="Complex1_51K"/>
    <property type="match status" value="1"/>
</dbReference>
<keyword evidence="1 8" id="KW-0813">Transport</keyword>
<dbReference type="PROSITE" id="PS51379">
    <property type="entry name" value="4FE4S_FER_2"/>
    <property type="match status" value="2"/>
</dbReference>
<feature type="binding site" evidence="8">
    <location>
        <position position="421"/>
    </location>
    <ligand>
        <name>[4Fe-4S] cluster</name>
        <dbReference type="ChEBI" id="CHEBI:49883"/>
        <label>2</label>
    </ligand>
</feature>
<dbReference type="Pfam" id="PF10531">
    <property type="entry name" value="SLBB"/>
    <property type="match status" value="1"/>
</dbReference>
<evidence type="ECO:0000256" key="2">
    <source>
        <dbReference type="ARBA" id="ARBA00022485"/>
    </source>
</evidence>
<keyword evidence="7 8" id="KW-0411">Iron-sulfur</keyword>
<feature type="binding site" evidence="8">
    <location>
        <position position="389"/>
    </location>
    <ligand>
        <name>[4Fe-4S] cluster</name>
        <dbReference type="ChEBI" id="CHEBI:49883"/>
        <label>2</label>
    </ligand>
</feature>
<dbReference type="EC" id="7.-.-.-" evidence="8"/>
<dbReference type="PROSITE" id="PS00198">
    <property type="entry name" value="4FE4S_FER_1"/>
    <property type="match status" value="1"/>
</dbReference>
<dbReference type="NCBIfam" id="NF003454">
    <property type="entry name" value="PRK05035.1"/>
    <property type="match status" value="1"/>
</dbReference>
<dbReference type="Gene3D" id="3.40.50.11540">
    <property type="entry name" value="NADH-ubiquinone oxidoreductase 51kDa subunit"/>
    <property type="match status" value="1"/>
</dbReference>
<gene>
    <name evidence="8" type="primary">rnfC</name>
    <name evidence="10" type="ORF">EV212_10952</name>
</gene>
<sequence length="450" mass="47931">MAKNSNGLLCKLGIVKSPGAAVPHRKNTKDCATVDMPVPAQVTLVMQQHIGAPCTPTVKVGDEVFVGTIVGDSTAPFSAPIHSSVSGKVKKIDSILMQNGSKAQAVIIESDGQQTVDPAIKPPVINSDEDLIKAAHDSGLVGLGGAGFPTHIKISPKPEVKATIDYLLINAAECEPYLTPDVREILEDSENIVEGMKMVAKLLDVKNAVIGIEDNKPEAIKLMTERLAQVKIDGINFKVETLPSRYPQGAEKVLIDQCTGRQVPPGKLPSDVGCVVMNVTSIAVLANYVATGMPLTTKRLTVDGSAISEPKNVRVPIGTPIKDIVEFCGGYKGTPFKIISGGPMMGQAMVSDEFPILKQNNGILIFDKQDAEVAEPSACIRCGRCVNACPMNLMPTKLEAYTNIGNTDELQKLNIMNCMECGCCSFVCPANRKLVQSIRLGKGLVRNASN</sequence>
<comment type="similarity">
    <text evidence="8">Belongs to the 4Fe4S bacterial-type ferredoxin family. RnfC subfamily.</text>
</comment>
<evidence type="ECO:0000256" key="4">
    <source>
        <dbReference type="ARBA" id="ARBA00022737"/>
    </source>
</evidence>
<reference evidence="10 11" key="1">
    <citation type="submission" date="2019-03" db="EMBL/GenBank/DDBJ databases">
        <title>Genomic Encyclopedia of Type Strains, Phase IV (KMG-IV): sequencing the most valuable type-strain genomes for metagenomic binning, comparative biology and taxonomic classification.</title>
        <authorList>
            <person name="Goeker M."/>
        </authorList>
    </citation>
    <scope>NUCLEOTIDE SEQUENCE [LARGE SCALE GENOMIC DNA]</scope>
    <source>
        <strain evidence="10 11">DSM 28559</strain>
    </source>
</reference>
<accession>A0A4R2LVX0</accession>
<dbReference type="GO" id="GO:0051539">
    <property type="term" value="F:4 iron, 4 sulfur cluster binding"/>
    <property type="evidence" value="ECO:0007669"/>
    <property type="project" value="UniProtKB-KW"/>
</dbReference>
<dbReference type="GO" id="GO:0009055">
    <property type="term" value="F:electron transfer activity"/>
    <property type="evidence" value="ECO:0007669"/>
    <property type="project" value="InterPro"/>
</dbReference>
<evidence type="ECO:0000259" key="9">
    <source>
        <dbReference type="PROSITE" id="PS51379"/>
    </source>
</evidence>
<evidence type="ECO:0000256" key="6">
    <source>
        <dbReference type="ARBA" id="ARBA00023004"/>
    </source>
</evidence>
<dbReference type="InterPro" id="IPR019554">
    <property type="entry name" value="Soluble_ligand-bd"/>
</dbReference>
<feature type="binding site" evidence="8">
    <location>
        <position position="379"/>
    </location>
    <ligand>
        <name>[4Fe-4S] cluster</name>
        <dbReference type="ChEBI" id="CHEBI:49883"/>
        <label>1</label>
    </ligand>
</feature>
<comment type="caution">
    <text evidence="10">The sequence shown here is derived from an EMBL/GenBank/DDBJ whole genome shotgun (WGS) entry which is preliminary data.</text>
</comment>
<evidence type="ECO:0000256" key="8">
    <source>
        <dbReference type="HAMAP-Rule" id="MF_00461"/>
    </source>
</evidence>
<feature type="binding site" evidence="8">
    <location>
        <position position="385"/>
    </location>
    <ligand>
        <name>[4Fe-4S] cluster</name>
        <dbReference type="ChEBI" id="CHEBI:49883"/>
        <label>1</label>
    </ligand>
</feature>
<feature type="binding site" evidence="8">
    <location>
        <position position="428"/>
    </location>
    <ligand>
        <name>[4Fe-4S] cluster</name>
        <dbReference type="ChEBI" id="CHEBI:49883"/>
        <label>1</label>
    </ligand>
</feature>
<comment type="subunit">
    <text evidence="8">The complex is composed of six subunits: RnfA, RnfB, RnfC, RnfD, RnfE and RnfG.</text>
</comment>
<evidence type="ECO:0000256" key="3">
    <source>
        <dbReference type="ARBA" id="ARBA00022723"/>
    </source>
</evidence>
<keyword evidence="2 8" id="KW-0004">4Fe-4S</keyword>
<feature type="binding site" evidence="8">
    <location>
        <position position="418"/>
    </location>
    <ligand>
        <name>[4Fe-4S] cluster</name>
        <dbReference type="ChEBI" id="CHEBI:49883"/>
        <label>2</label>
    </ligand>
</feature>
<keyword evidence="6 8" id="KW-0408">Iron</keyword>
<feature type="domain" description="4Fe-4S ferredoxin-type" evidence="9">
    <location>
        <begin position="369"/>
        <end position="399"/>
    </location>
</feature>
<dbReference type="OrthoDB" id="9767754at2"/>
<dbReference type="InterPro" id="IPR037225">
    <property type="entry name" value="Nuo51_FMN-bd_sf"/>
</dbReference>
<dbReference type="GO" id="GO:0022900">
    <property type="term" value="P:electron transport chain"/>
    <property type="evidence" value="ECO:0007669"/>
    <property type="project" value="UniProtKB-UniRule"/>
</dbReference>
<dbReference type="Pfam" id="PF12838">
    <property type="entry name" value="Fer4_7"/>
    <property type="match status" value="1"/>
</dbReference>
<name>A0A4R2LVX0_9FIRM</name>
<dbReference type="AlphaFoldDB" id="A0A4R2LVX0"/>
<evidence type="ECO:0000313" key="11">
    <source>
        <dbReference type="Proteomes" id="UP000295711"/>
    </source>
</evidence>
<evidence type="ECO:0000256" key="1">
    <source>
        <dbReference type="ARBA" id="ARBA00022448"/>
    </source>
</evidence>
<proteinExistence type="inferred from homology"/>
<evidence type="ECO:0000256" key="5">
    <source>
        <dbReference type="ARBA" id="ARBA00022982"/>
    </source>
</evidence>
<dbReference type="PANTHER" id="PTHR43034:SF2">
    <property type="entry name" value="ION-TRANSLOCATING OXIDOREDUCTASE COMPLEX SUBUNIT C"/>
    <property type="match status" value="1"/>
</dbReference>
<comment type="function">
    <text evidence="8">Part of a membrane-bound complex that couples electron transfer with translocation of ions across the membrane.</text>
</comment>
<dbReference type="InterPro" id="IPR026902">
    <property type="entry name" value="RnfC_N"/>
</dbReference>
<feature type="binding site" evidence="8">
    <location>
        <position position="382"/>
    </location>
    <ligand>
        <name>[4Fe-4S] cluster</name>
        <dbReference type="ChEBI" id="CHEBI:49883"/>
        <label>1</label>
    </ligand>
</feature>
<dbReference type="SUPFAM" id="SSF142019">
    <property type="entry name" value="Nqo1 FMN-binding domain-like"/>
    <property type="match status" value="1"/>
</dbReference>
<keyword evidence="8" id="KW-1278">Translocase</keyword>
<dbReference type="PANTHER" id="PTHR43034">
    <property type="entry name" value="ION-TRANSLOCATING OXIDOREDUCTASE COMPLEX SUBUNIT C"/>
    <property type="match status" value="1"/>
</dbReference>
<comment type="subcellular location">
    <subcellularLocation>
        <location evidence="8">Cell membrane</location>
        <topology evidence="8">Peripheral membrane protein</topology>
    </subcellularLocation>
</comment>
<dbReference type="InterPro" id="IPR017900">
    <property type="entry name" value="4Fe4S_Fe_S_CS"/>
</dbReference>
<organism evidence="10 11">
    <name type="scientific">Frisingicoccus caecimuris</name>
    <dbReference type="NCBI Taxonomy" id="1796636"/>
    <lineage>
        <taxon>Bacteria</taxon>
        <taxon>Bacillati</taxon>
        <taxon>Bacillota</taxon>
        <taxon>Clostridia</taxon>
        <taxon>Lachnospirales</taxon>
        <taxon>Lachnospiraceae</taxon>
        <taxon>Frisingicoccus</taxon>
    </lineage>
</organism>
<evidence type="ECO:0000313" key="10">
    <source>
        <dbReference type="EMBL" id="TCO84160.1"/>
    </source>
</evidence>
<keyword evidence="5 8" id="KW-0249">Electron transport</keyword>
<comment type="cofactor">
    <cofactor evidence="8">
        <name>[4Fe-4S] cluster</name>
        <dbReference type="ChEBI" id="CHEBI:49883"/>
    </cofactor>
    <text evidence="8">Binds 2 [4Fe-4S] clusters per subunit.</text>
</comment>
<keyword evidence="3 8" id="KW-0479">Metal-binding</keyword>
<dbReference type="Gene3D" id="3.30.70.20">
    <property type="match status" value="1"/>
</dbReference>
<keyword evidence="8" id="KW-0472">Membrane</keyword>
<dbReference type="InterPro" id="IPR017896">
    <property type="entry name" value="4Fe4S_Fe-S-bd"/>
</dbReference>
<keyword evidence="11" id="KW-1185">Reference proteome</keyword>
<dbReference type="InterPro" id="IPR011538">
    <property type="entry name" value="Nuo51_FMN-bd"/>
</dbReference>
<dbReference type="GO" id="GO:0046872">
    <property type="term" value="F:metal ion binding"/>
    <property type="evidence" value="ECO:0007669"/>
    <property type="project" value="UniProtKB-KW"/>
</dbReference>
<dbReference type="GO" id="GO:0005886">
    <property type="term" value="C:plasma membrane"/>
    <property type="evidence" value="ECO:0007669"/>
    <property type="project" value="UniProtKB-SubCell"/>
</dbReference>
<dbReference type="HAMAP" id="MF_00461">
    <property type="entry name" value="RsxC_RnfC"/>
    <property type="match status" value="1"/>
</dbReference>
<dbReference type="InterPro" id="IPR010208">
    <property type="entry name" value="Ion_transpt_RnfC/RsxC"/>
</dbReference>